<reference evidence="1" key="1">
    <citation type="submission" date="2018-05" db="EMBL/GenBank/DDBJ databases">
        <authorList>
            <person name="Lanie J.A."/>
            <person name="Ng W.-L."/>
            <person name="Kazmierczak K.M."/>
            <person name="Andrzejewski T.M."/>
            <person name="Davidsen T.M."/>
            <person name="Wayne K.J."/>
            <person name="Tettelin H."/>
            <person name="Glass J.I."/>
            <person name="Rusch D."/>
            <person name="Podicherti R."/>
            <person name="Tsui H.-C.T."/>
            <person name="Winkler M.E."/>
        </authorList>
    </citation>
    <scope>NUCLEOTIDE SEQUENCE</scope>
</reference>
<name>A0A381T5D4_9ZZZZ</name>
<gene>
    <name evidence="1" type="ORF">METZ01_LOCUS63642</name>
</gene>
<proteinExistence type="predicted"/>
<evidence type="ECO:0000313" key="1">
    <source>
        <dbReference type="EMBL" id="SVA10788.1"/>
    </source>
</evidence>
<organism evidence="1">
    <name type="scientific">marine metagenome</name>
    <dbReference type="NCBI Taxonomy" id="408172"/>
    <lineage>
        <taxon>unclassified sequences</taxon>
        <taxon>metagenomes</taxon>
        <taxon>ecological metagenomes</taxon>
    </lineage>
</organism>
<dbReference type="AlphaFoldDB" id="A0A381T5D4"/>
<accession>A0A381T5D4</accession>
<protein>
    <submittedName>
        <fullName evidence="1">Uncharacterized protein</fullName>
    </submittedName>
</protein>
<dbReference type="EMBL" id="UINC01003975">
    <property type="protein sequence ID" value="SVA10788.1"/>
    <property type="molecule type" value="Genomic_DNA"/>
</dbReference>
<sequence>MKEATKLASSADLEDLSERVSLKAECFNKYLNQTSVEELKEEQFDRIVQLIFSIGRKSKRLIAANGFENLRFRISELLHGDAPVEERFNGFVKDVEGVEEKMRINFAGELLHFSKPERYWLWTNWIWDPDNNTGALPLVIQEEVDLLGETEGETYLRVGEAMAYVHQVGKERGYSRVGHGTYGIDVFLACVYAVYMYTVFRVKLSDEFNRILPELPELTRRVLGVQKMEL</sequence>